<organism evidence="2 3">
    <name type="scientific">Bursaphelenchus okinawaensis</name>
    <dbReference type="NCBI Taxonomy" id="465554"/>
    <lineage>
        <taxon>Eukaryota</taxon>
        <taxon>Metazoa</taxon>
        <taxon>Ecdysozoa</taxon>
        <taxon>Nematoda</taxon>
        <taxon>Chromadorea</taxon>
        <taxon>Rhabditida</taxon>
        <taxon>Tylenchina</taxon>
        <taxon>Tylenchomorpha</taxon>
        <taxon>Aphelenchoidea</taxon>
        <taxon>Aphelenchoididae</taxon>
        <taxon>Bursaphelenchus</taxon>
    </lineage>
</organism>
<protein>
    <submittedName>
        <fullName evidence="2">Uncharacterized protein</fullName>
    </submittedName>
</protein>
<dbReference type="EMBL" id="CAJFCW020000004">
    <property type="protein sequence ID" value="CAG9110667.1"/>
    <property type="molecule type" value="Genomic_DNA"/>
</dbReference>
<dbReference type="AlphaFoldDB" id="A0A811KUD5"/>
<accession>A0A811KUD5</accession>
<comment type="caution">
    <text evidence="2">The sequence shown here is derived from an EMBL/GenBank/DDBJ whole genome shotgun (WGS) entry which is preliminary data.</text>
</comment>
<dbReference type="Proteomes" id="UP000614601">
    <property type="component" value="Unassembled WGS sequence"/>
</dbReference>
<evidence type="ECO:0000313" key="2">
    <source>
        <dbReference type="EMBL" id="CAD5218482.1"/>
    </source>
</evidence>
<gene>
    <name evidence="2" type="ORF">BOKJ2_LOCUS7692</name>
</gene>
<evidence type="ECO:0000256" key="1">
    <source>
        <dbReference type="SAM" id="MobiDB-lite"/>
    </source>
</evidence>
<feature type="region of interest" description="Disordered" evidence="1">
    <location>
        <begin position="1"/>
        <end position="56"/>
    </location>
</feature>
<feature type="region of interest" description="Disordered" evidence="1">
    <location>
        <begin position="84"/>
        <end position="140"/>
    </location>
</feature>
<feature type="compositionally biased region" description="Polar residues" evidence="1">
    <location>
        <begin position="42"/>
        <end position="51"/>
    </location>
</feature>
<reference evidence="2" key="1">
    <citation type="submission" date="2020-09" db="EMBL/GenBank/DDBJ databases">
        <authorList>
            <person name="Kikuchi T."/>
        </authorList>
    </citation>
    <scope>NUCLEOTIDE SEQUENCE</scope>
    <source>
        <strain evidence="2">SH1</strain>
    </source>
</reference>
<proteinExistence type="predicted"/>
<name>A0A811KUD5_9BILA</name>
<dbReference type="EMBL" id="CAJFDH010000004">
    <property type="protein sequence ID" value="CAD5218482.1"/>
    <property type="molecule type" value="Genomic_DNA"/>
</dbReference>
<keyword evidence="3" id="KW-1185">Reference proteome</keyword>
<dbReference type="Proteomes" id="UP000783686">
    <property type="component" value="Unassembled WGS sequence"/>
</dbReference>
<feature type="compositionally biased region" description="Basic and acidic residues" evidence="1">
    <location>
        <begin position="29"/>
        <end position="38"/>
    </location>
</feature>
<evidence type="ECO:0000313" key="3">
    <source>
        <dbReference type="Proteomes" id="UP000614601"/>
    </source>
</evidence>
<dbReference type="OrthoDB" id="5875069at2759"/>
<sequence length="140" mass="15821">MAKSSAYHKEYTAQYGMPRRRTLAGETNHFSKDYWEKKGQRKAQSMSSKPTSDFWMVGSEKQYRQEVFSRNSDNFYQNKSSYRSTSAFESPFSSSSSSSSSSSTTSSTPKPTQTPPPLFRPQKQSIPTHPLGMGPSPFTF</sequence>
<feature type="compositionally biased region" description="Low complexity" evidence="1">
    <location>
        <begin position="84"/>
        <end position="111"/>
    </location>
</feature>